<dbReference type="Pfam" id="PF12333">
    <property type="entry name" value="Ipi1_N"/>
    <property type="match status" value="1"/>
</dbReference>
<evidence type="ECO:0000256" key="4">
    <source>
        <dbReference type="SAM" id="MobiDB-lite"/>
    </source>
</evidence>
<accession>A0A8T0Q2A3</accession>
<evidence type="ECO:0000259" key="5">
    <source>
        <dbReference type="Pfam" id="PF12333"/>
    </source>
</evidence>
<comment type="similarity">
    <text evidence="2">Belongs to the IPI1/TEX10 family.</text>
</comment>
<gene>
    <name evidence="6" type="ORF">PVAP13_7NG244800</name>
</gene>
<keyword evidence="3" id="KW-0539">Nucleus</keyword>
<proteinExistence type="inferred from homology"/>
<dbReference type="FunFam" id="1.25.10.10:FF:000348">
    <property type="entry name" value="uncharacterized protein LOC106763108 isoform X2"/>
    <property type="match status" value="1"/>
</dbReference>
<evidence type="ECO:0000256" key="2">
    <source>
        <dbReference type="ARBA" id="ARBA00006427"/>
    </source>
</evidence>
<evidence type="ECO:0000256" key="3">
    <source>
        <dbReference type="ARBA" id="ARBA00023242"/>
    </source>
</evidence>
<protein>
    <recommendedName>
        <fullName evidence="5">Pre-rRNA-processing protein Ipi1 N-terminal domain-containing protein</fullName>
    </recommendedName>
</protein>
<name>A0A8T0Q2A3_PANVG</name>
<dbReference type="PANTHER" id="PTHR16056:SF2">
    <property type="entry name" value="TESTIS-EXPRESSED PROTEIN 10"/>
    <property type="match status" value="1"/>
</dbReference>
<dbReference type="PANTHER" id="PTHR16056">
    <property type="entry name" value="REGULATOR OF MICROTUBULE DYNAMICS PROTEIN"/>
    <property type="match status" value="1"/>
</dbReference>
<comment type="caution">
    <text evidence="6">The sequence shown here is derived from an EMBL/GenBank/DDBJ whole genome shotgun (WGS) entry which is preliminary data.</text>
</comment>
<evidence type="ECO:0000313" key="7">
    <source>
        <dbReference type="Proteomes" id="UP000823388"/>
    </source>
</evidence>
<organism evidence="6 7">
    <name type="scientific">Panicum virgatum</name>
    <name type="common">Blackwell switchgrass</name>
    <dbReference type="NCBI Taxonomy" id="38727"/>
    <lineage>
        <taxon>Eukaryota</taxon>
        <taxon>Viridiplantae</taxon>
        <taxon>Streptophyta</taxon>
        <taxon>Embryophyta</taxon>
        <taxon>Tracheophyta</taxon>
        <taxon>Spermatophyta</taxon>
        <taxon>Magnoliopsida</taxon>
        <taxon>Liliopsida</taxon>
        <taxon>Poales</taxon>
        <taxon>Poaceae</taxon>
        <taxon>PACMAD clade</taxon>
        <taxon>Panicoideae</taxon>
        <taxon>Panicodae</taxon>
        <taxon>Paniceae</taxon>
        <taxon>Panicinae</taxon>
        <taxon>Panicum</taxon>
        <taxon>Panicum sect. Hiantes</taxon>
    </lineage>
</organism>
<evidence type="ECO:0000256" key="1">
    <source>
        <dbReference type="ARBA" id="ARBA00004123"/>
    </source>
</evidence>
<dbReference type="Gene3D" id="1.25.10.10">
    <property type="entry name" value="Leucine-rich Repeat Variant"/>
    <property type="match status" value="1"/>
</dbReference>
<feature type="compositionally biased region" description="Low complexity" evidence="4">
    <location>
        <begin position="1"/>
        <end position="15"/>
    </location>
</feature>
<dbReference type="GO" id="GO:0005634">
    <property type="term" value="C:nucleus"/>
    <property type="evidence" value="ECO:0007669"/>
    <property type="project" value="UniProtKB-SubCell"/>
</dbReference>
<dbReference type="InterPro" id="IPR024679">
    <property type="entry name" value="Ipi1_N"/>
</dbReference>
<keyword evidence="7" id="KW-1185">Reference proteome</keyword>
<dbReference type="InterPro" id="IPR016024">
    <property type="entry name" value="ARM-type_fold"/>
</dbReference>
<dbReference type="EMBL" id="CM029050">
    <property type="protein sequence ID" value="KAG2566779.1"/>
    <property type="molecule type" value="Genomic_DNA"/>
</dbReference>
<feature type="domain" description="Pre-rRNA-processing protein Ipi1 N-terminal" evidence="5">
    <location>
        <begin position="166"/>
        <end position="225"/>
    </location>
</feature>
<dbReference type="Proteomes" id="UP000823388">
    <property type="component" value="Chromosome 7N"/>
</dbReference>
<dbReference type="AlphaFoldDB" id="A0A8T0Q2A3"/>
<reference evidence="6" key="1">
    <citation type="submission" date="2020-05" db="EMBL/GenBank/DDBJ databases">
        <title>WGS assembly of Panicum virgatum.</title>
        <authorList>
            <person name="Lovell J.T."/>
            <person name="Jenkins J."/>
            <person name="Shu S."/>
            <person name="Juenger T.E."/>
            <person name="Schmutz J."/>
        </authorList>
    </citation>
    <scope>NUCLEOTIDE SEQUENCE</scope>
    <source>
        <strain evidence="6">AP13</strain>
    </source>
</reference>
<evidence type="ECO:0000313" key="6">
    <source>
        <dbReference type="EMBL" id="KAG2566779.1"/>
    </source>
</evidence>
<sequence>MGRPKGGSAASSSSSKKPKPKPKQRGGVDFKKYKHKVGRKLPPPKNATNTEIKSKTIVLPEQSMASERAGMAVNKRGLTLRELLQQTAHYNANVRRAALNGIKDIVVKHPTELKLHKVAIIEKLQERICDTDKVVRESLYNILQSLIFPSLKEDNAISTRSTLFLLMANILNGMTHLSIDIQLMAFRFLELVVLNFPSSFSSYAEQAFNNFVAVLSNDRINLHDRNKLNSVLSGLGHCLSLVAKTIENDDISNRQVHDLSARELWKCTTDEDNSLGRAFAMPNLLLKLQSLVQILINSVEVSASELCAKSAIDASSCEALLSALHCLDTICRIFVHEVKKPQLKFSISKTQFGPDWLRNSLLVHLKNLWGVKCLFHEKAKTLRNKDLMEMYLSPIITCIPDLIFNAPDDSKGHLLEAFTDTFRGCKVDCKLILPYLDAVGEMLLPEKTGTWFAEDGSGVLGYHDAWIHELPRILLQSIDKAPSVTKVVLKLLLRIGQYFPTMDCENLRPFIKLFGVESSSGAVELGPFVNLARDCQELATSCLYYFPSLLPDIIRPLASCCLSDALEPLILFKVVEVLQSTYKAGSLQITEQLNFLLLLMARFRVHPGNPSKVSNWDTFKSLNRLILTSLSEMGDGSLVLELMWNNLSNAIAQKPSMHNMNGLFRIIVTLDAGTNKLMNEDAIKLIAGYLVDASLDLSKTIEVGFQHDKTRLFQYFIKPCTIMFDKNDKVLCSTLEMLKSFITGDDHLLSSLSNLNYPGELSCRVCVVTTILIFLCNDQKLHRNLSFGKLVIKGILDYIRHQLDSSGPNVTYEEKQKLRSAFEQLKTKALQLNCWDRSELEGLSITR</sequence>
<dbReference type="InterPro" id="IPR011989">
    <property type="entry name" value="ARM-like"/>
</dbReference>
<comment type="subcellular location">
    <subcellularLocation>
        <location evidence="1">Nucleus</location>
    </subcellularLocation>
</comment>
<feature type="region of interest" description="Disordered" evidence="4">
    <location>
        <begin position="1"/>
        <end position="49"/>
    </location>
</feature>
<dbReference type="SUPFAM" id="SSF48371">
    <property type="entry name" value="ARM repeat"/>
    <property type="match status" value="1"/>
</dbReference>